<dbReference type="OrthoDB" id="9055647at2"/>
<comment type="similarity">
    <text evidence="2">Belongs to the binding-protein-dependent transport system permease family. FecCD subfamily.</text>
</comment>
<dbReference type="InterPro" id="IPR000522">
    <property type="entry name" value="ABC_transptr_permease_BtuC"/>
</dbReference>
<dbReference type="Gene3D" id="1.10.3470.10">
    <property type="entry name" value="ABC transporter involved in vitamin B12 uptake, BtuC"/>
    <property type="match status" value="1"/>
</dbReference>
<name>A0A0J1GQS0_9GAMM</name>
<feature type="transmembrane region" description="Helical" evidence="8">
    <location>
        <begin position="207"/>
        <end position="226"/>
    </location>
</feature>
<dbReference type="PATRIC" id="fig|754436.4.peg.874"/>
<gene>
    <name evidence="9" type="ORF">ABT58_04115</name>
</gene>
<proteinExistence type="inferred from homology"/>
<feature type="transmembrane region" description="Helical" evidence="8">
    <location>
        <begin position="166"/>
        <end position="187"/>
    </location>
</feature>
<feature type="transmembrane region" description="Helical" evidence="8">
    <location>
        <begin position="103"/>
        <end position="125"/>
    </location>
</feature>
<evidence type="ECO:0000256" key="2">
    <source>
        <dbReference type="ARBA" id="ARBA00007935"/>
    </source>
</evidence>
<dbReference type="EMBL" id="LDOV01000010">
    <property type="protein sequence ID" value="KLV02113.1"/>
    <property type="molecule type" value="Genomic_DNA"/>
</dbReference>
<evidence type="ECO:0000256" key="5">
    <source>
        <dbReference type="ARBA" id="ARBA00022692"/>
    </source>
</evidence>
<keyword evidence="10" id="KW-1185">Reference proteome</keyword>
<feature type="transmembrane region" description="Helical" evidence="8">
    <location>
        <begin position="297"/>
        <end position="316"/>
    </location>
</feature>
<comment type="caution">
    <text evidence="9">The sequence shown here is derived from an EMBL/GenBank/DDBJ whole genome shotgun (WGS) entry which is preliminary data.</text>
</comment>
<dbReference type="GO" id="GO:0033214">
    <property type="term" value="P:siderophore-iron import into cell"/>
    <property type="evidence" value="ECO:0007669"/>
    <property type="project" value="TreeGrafter"/>
</dbReference>
<keyword evidence="7 8" id="KW-0472">Membrane</keyword>
<feature type="transmembrane region" description="Helical" evidence="8">
    <location>
        <begin position="74"/>
        <end position="94"/>
    </location>
</feature>
<evidence type="ECO:0000256" key="3">
    <source>
        <dbReference type="ARBA" id="ARBA00022448"/>
    </source>
</evidence>
<dbReference type="InterPro" id="IPR037294">
    <property type="entry name" value="ABC_BtuC-like"/>
</dbReference>
<evidence type="ECO:0000313" key="10">
    <source>
        <dbReference type="Proteomes" id="UP000036426"/>
    </source>
</evidence>
<feature type="transmembrane region" description="Helical" evidence="8">
    <location>
        <begin position="257"/>
        <end position="285"/>
    </location>
</feature>
<evidence type="ECO:0000256" key="4">
    <source>
        <dbReference type="ARBA" id="ARBA00022475"/>
    </source>
</evidence>
<sequence length="351" mass="36588">MNDIMTRRVPVRLLLVMMAMLLYVAVVSSIALGPMDIGFMASMKALMPLDVLSHVELPNYATVIIQQVRLPRTLLAIAIGGILAICGTVMQGLFRNPLADPGIIGVSAGASLGAAIAIVVFGGMIENTVLLTLGTVPVFAFIGGAVATFAIYYLGTSQQGTSVTIMLLAGVALGAMAGAALGLLNYFADDQALRDLSLWTMGSLAGASWDAIVLAYVSLAILAVCYQRQAKALNALLLGEAEARHLGIDVQRLKRNLILLTAAGVGITVALSGMIGFIGLVIPHIGRMLIGPDHRSLLPVSLVLGGFVLLVADMIARTVVAPLEIPVGIITAAIGAPFFLSLLLKQRGRLA</sequence>
<keyword evidence="6 8" id="KW-1133">Transmembrane helix</keyword>
<feature type="transmembrane region" description="Helical" evidence="8">
    <location>
        <begin position="323"/>
        <end position="344"/>
    </location>
</feature>
<dbReference type="AlphaFoldDB" id="A0A0J1GQS0"/>
<evidence type="ECO:0000313" key="9">
    <source>
        <dbReference type="EMBL" id="KLV02113.1"/>
    </source>
</evidence>
<feature type="transmembrane region" description="Helical" evidence="8">
    <location>
        <begin position="12"/>
        <end position="33"/>
    </location>
</feature>
<keyword evidence="5 8" id="KW-0812">Transmembrane</keyword>
<dbReference type="PANTHER" id="PTHR30472">
    <property type="entry name" value="FERRIC ENTEROBACTIN TRANSPORT SYSTEM PERMEASE PROTEIN"/>
    <property type="match status" value="1"/>
</dbReference>
<comment type="subcellular location">
    <subcellularLocation>
        <location evidence="1">Cell membrane</location>
        <topology evidence="1">Multi-pass membrane protein</topology>
    </subcellularLocation>
</comment>
<keyword evidence="3" id="KW-0813">Transport</keyword>
<dbReference type="Pfam" id="PF01032">
    <property type="entry name" value="FecCD"/>
    <property type="match status" value="1"/>
</dbReference>
<dbReference type="GO" id="GO:0005886">
    <property type="term" value="C:plasma membrane"/>
    <property type="evidence" value="ECO:0007669"/>
    <property type="project" value="UniProtKB-SubCell"/>
</dbReference>
<evidence type="ECO:0000256" key="8">
    <source>
        <dbReference type="SAM" id="Phobius"/>
    </source>
</evidence>
<protein>
    <submittedName>
        <fullName evidence="9">Iron ABC transporter permease</fullName>
    </submittedName>
</protein>
<reference evidence="9 10" key="1">
    <citation type="submission" date="2015-05" db="EMBL/GenBank/DDBJ databases">
        <title>Photobacterium galathea sp. nov.</title>
        <authorList>
            <person name="Machado H."/>
            <person name="Gram L."/>
        </authorList>
    </citation>
    <scope>NUCLEOTIDE SEQUENCE [LARGE SCALE GENOMIC DNA]</scope>
    <source>
        <strain evidence="9 10">DSM 25995</strain>
    </source>
</reference>
<dbReference type="FunFam" id="1.10.3470.10:FF:000001">
    <property type="entry name" value="Vitamin B12 ABC transporter permease BtuC"/>
    <property type="match status" value="1"/>
</dbReference>
<evidence type="ECO:0000256" key="6">
    <source>
        <dbReference type="ARBA" id="ARBA00022989"/>
    </source>
</evidence>
<dbReference type="RefSeq" id="WP_047873568.1">
    <property type="nucleotide sequence ID" value="NZ_BMYC01000001.1"/>
</dbReference>
<evidence type="ECO:0000256" key="7">
    <source>
        <dbReference type="ARBA" id="ARBA00023136"/>
    </source>
</evidence>
<accession>A0A0J1GQS0</accession>
<dbReference type="GO" id="GO:0022857">
    <property type="term" value="F:transmembrane transporter activity"/>
    <property type="evidence" value="ECO:0007669"/>
    <property type="project" value="InterPro"/>
</dbReference>
<feature type="transmembrane region" description="Helical" evidence="8">
    <location>
        <begin position="131"/>
        <end position="154"/>
    </location>
</feature>
<dbReference type="PANTHER" id="PTHR30472:SF25">
    <property type="entry name" value="ABC TRANSPORTER PERMEASE PROTEIN MJ0876-RELATED"/>
    <property type="match status" value="1"/>
</dbReference>
<keyword evidence="4" id="KW-1003">Cell membrane</keyword>
<organism evidence="9 10">
    <name type="scientific">Photobacterium aphoticum</name>
    <dbReference type="NCBI Taxonomy" id="754436"/>
    <lineage>
        <taxon>Bacteria</taxon>
        <taxon>Pseudomonadati</taxon>
        <taxon>Pseudomonadota</taxon>
        <taxon>Gammaproteobacteria</taxon>
        <taxon>Vibrionales</taxon>
        <taxon>Vibrionaceae</taxon>
        <taxon>Photobacterium</taxon>
    </lineage>
</organism>
<dbReference type="CDD" id="cd06550">
    <property type="entry name" value="TM_ABC_iron-siderophores_like"/>
    <property type="match status" value="1"/>
</dbReference>
<evidence type="ECO:0000256" key="1">
    <source>
        <dbReference type="ARBA" id="ARBA00004651"/>
    </source>
</evidence>
<dbReference type="Proteomes" id="UP000036426">
    <property type="component" value="Unassembled WGS sequence"/>
</dbReference>
<dbReference type="SUPFAM" id="SSF81345">
    <property type="entry name" value="ABC transporter involved in vitamin B12 uptake, BtuC"/>
    <property type="match status" value="1"/>
</dbReference>